<protein>
    <submittedName>
        <fullName evidence="1">Uncharacterized protein</fullName>
    </submittedName>
</protein>
<accession>A0AAV7HYE4</accession>
<proteinExistence type="predicted"/>
<evidence type="ECO:0000313" key="1">
    <source>
        <dbReference type="EMBL" id="KAH0535592.1"/>
    </source>
</evidence>
<dbReference type="Proteomes" id="UP000826195">
    <property type="component" value="Unassembled WGS sequence"/>
</dbReference>
<evidence type="ECO:0000313" key="2">
    <source>
        <dbReference type="Proteomes" id="UP000826195"/>
    </source>
</evidence>
<name>A0AAV7HYE4_COTGL</name>
<dbReference type="EMBL" id="JAHXZJ010002982">
    <property type="protein sequence ID" value="KAH0535592.1"/>
    <property type="molecule type" value="Genomic_DNA"/>
</dbReference>
<dbReference type="AlphaFoldDB" id="A0AAV7HYE4"/>
<comment type="caution">
    <text evidence="1">The sequence shown here is derived from an EMBL/GenBank/DDBJ whole genome shotgun (WGS) entry which is preliminary data.</text>
</comment>
<keyword evidence="2" id="KW-1185">Reference proteome</keyword>
<gene>
    <name evidence="1" type="ORF">KQX54_017452</name>
</gene>
<organism evidence="1 2">
    <name type="scientific">Cotesia glomerata</name>
    <name type="common">Lepidopteran parasitic wasp</name>
    <name type="synonym">Apanteles glomeratus</name>
    <dbReference type="NCBI Taxonomy" id="32391"/>
    <lineage>
        <taxon>Eukaryota</taxon>
        <taxon>Metazoa</taxon>
        <taxon>Ecdysozoa</taxon>
        <taxon>Arthropoda</taxon>
        <taxon>Hexapoda</taxon>
        <taxon>Insecta</taxon>
        <taxon>Pterygota</taxon>
        <taxon>Neoptera</taxon>
        <taxon>Endopterygota</taxon>
        <taxon>Hymenoptera</taxon>
        <taxon>Apocrita</taxon>
        <taxon>Ichneumonoidea</taxon>
        <taxon>Braconidae</taxon>
        <taxon>Microgastrinae</taxon>
        <taxon>Cotesia</taxon>
    </lineage>
</organism>
<sequence length="88" mass="9631">MGVELRNSELEVVGKRPSFTLSFFSPTPPPPPVSCWDKMGAGSAQHNTNGSDSNTWLVKIGAQLKLHVKRFMAEAEVFPGRNIASIYV</sequence>
<reference evidence="1 2" key="1">
    <citation type="journal article" date="2021" name="J. Hered.">
        <title>A chromosome-level genome assembly of the parasitoid wasp, Cotesia glomerata (Hymenoptera: Braconidae).</title>
        <authorList>
            <person name="Pinto B.J."/>
            <person name="Weis J.J."/>
            <person name="Gamble T."/>
            <person name="Ode P.J."/>
            <person name="Paul R."/>
            <person name="Zaspel J.M."/>
        </authorList>
    </citation>
    <scope>NUCLEOTIDE SEQUENCE [LARGE SCALE GENOMIC DNA]</scope>
    <source>
        <strain evidence="1">CgM1</strain>
    </source>
</reference>